<gene>
    <name evidence="3" type="ORF">L207DRAFT_513921</name>
</gene>
<keyword evidence="4" id="KW-1185">Reference proteome</keyword>
<dbReference type="Proteomes" id="UP000235786">
    <property type="component" value="Unassembled WGS sequence"/>
</dbReference>
<dbReference type="InterPro" id="IPR010730">
    <property type="entry name" value="HET"/>
</dbReference>
<feature type="domain" description="Heterokaryon incompatibility" evidence="1">
    <location>
        <begin position="22"/>
        <end position="115"/>
    </location>
</feature>
<dbReference type="OrthoDB" id="10329244at2759"/>
<protein>
    <submittedName>
        <fullName evidence="3">HET-domain-containing protein</fullName>
    </submittedName>
</protein>
<sequence>MRLLNAETKELVQFLPNKIPPYAILSHTWSSDPDEEVLFSDIGKEKAKQKPAYKQKITPACKKALKRGFDYVWIDTCCIDKSSSAELQEAVNSMFNWYSQSSICFVYLEDVPSKTDEATDSEIEDDFITKSRWFTRGWTLQELIAPGNLIFYSKYWDKLGTRELLASSISKKTKIGKEILTAGRAEAIRFDLSFRSVANRMSWVSFRETTRPEDIAYCLLGIFDVNMPLLYGEGATKAFRRLQEEILKNSDDQSLLAWTASRSDKERTEKFRGPLAEHPIEFRDAGRIAPLPGVPDTYLLTSSGLRIDLLVVPPNCLPFQDGFWGVLRCHYTGDFTGPLAIPLEPQPWQGNKVYARRKANLITIDRSKLTNHDIFQNGPFASQKKAHPQNQTIIIQRNPKRLIDDCEHLHLESWPNDCTLIQAIPEEQWDSRTRIMGSDDYNVTRVFIFEHVSSKTRFAVVFGYSFRFPQPTLGNVKVFKLDPGMLSSPPWLQDGKPEPWMDWEWEVEHFWDPDDTVHWYDSKGVKQGIGAALRKGHIMGVPFFVINVESIKGSALKLREDLSDSSG</sequence>
<accession>A0A2J6RHH6</accession>
<dbReference type="AlphaFoldDB" id="A0A2J6RHH6"/>
<organism evidence="3 4">
    <name type="scientific">Hyaloscypha variabilis (strain UAMH 11265 / GT02V1 / F)</name>
    <name type="common">Meliniomyces variabilis</name>
    <dbReference type="NCBI Taxonomy" id="1149755"/>
    <lineage>
        <taxon>Eukaryota</taxon>
        <taxon>Fungi</taxon>
        <taxon>Dikarya</taxon>
        <taxon>Ascomycota</taxon>
        <taxon>Pezizomycotina</taxon>
        <taxon>Leotiomycetes</taxon>
        <taxon>Helotiales</taxon>
        <taxon>Hyaloscyphaceae</taxon>
        <taxon>Hyaloscypha</taxon>
        <taxon>Hyaloscypha variabilis</taxon>
    </lineage>
</organism>
<dbReference type="InterPro" id="IPR058525">
    <property type="entry name" value="DUF8212"/>
</dbReference>
<reference evidence="3 4" key="1">
    <citation type="submission" date="2016-04" db="EMBL/GenBank/DDBJ databases">
        <title>A degradative enzymes factory behind the ericoid mycorrhizal symbiosis.</title>
        <authorList>
            <consortium name="DOE Joint Genome Institute"/>
            <person name="Martino E."/>
            <person name="Morin E."/>
            <person name="Grelet G."/>
            <person name="Kuo A."/>
            <person name="Kohler A."/>
            <person name="Daghino S."/>
            <person name="Barry K."/>
            <person name="Choi C."/>
            <person name="Cichocki N."/>
            <person name="Clum A."/>
            <person name="Copeland A."/>
            <person name="Hainaut M."/>
            <person name="Haridas S."/>
            <person name="Labutti K."/>
            <person name="Lindquist E."/>
            <person name="Lipzen A."/>
            <person name="Khouja H.-R."/>
            <person name="Murat C."/>
            <person name="Ohm R."/>
            <person name="Olson A."/>
            <person name="Spatafora J."/>
            <person name="Veneault-Fourrey C."/>
            <person name="Henrissat B."/>
            <person name="Grigoriev I."/>
            <person name="Martin F."/>
            <person name="Perotto S."/>
        </authorList>
    </citation>
    <scope>NUCLEOTIDE SEQUENCE [LARGE SCALE GENOMIC DNA]</scope>
    <source>
        <strain evidence="3 4">F</strain>
    </source>
</reference>
<evidence type="ECO:0000313" key="4">
    <source>
        <dbReference type="Proteomes" id="UP000235786"/>
    </source>
</evidence>
<evidence type="ECO:0000259" key="2">
    <source>
        <dbReference type="Pfam" id="PF26640"/>
    </source>
</evidence>
<dbReference type="Pfam" id="PF26640">
    <property type="entry name" value="DUF8212"/>
    <property type="match status" value="1"/>
</dbReference>
<evidence type="ECO:0000259" key="1">
    <source>
        <dbReference type="Pfam" id="PF06985"/>
    </source>
</evidence>
<dbReference type="Pfam" id="PF06985">
    <property type="entry name" value="HET"/>
    <property type="match status" value="1"/>
</dbReference>
<dbReference type="EMBL" id="KZ613948">
    <property type="protein sequence ID" value="PMD37960.1"/>
    <property type="molecule type" value="Genomic_DNA"/>
</dbReference>
<name>A0A2J6RHH6_HYAVF</name>
<dbReference type="PANTHER" id="PTHR10622">
    <property type="entry name" value="HET DOMAIN-CONTAINING PROTEIN"/>
    <property type="match status" value="1"/>
</dbReference>
<feature type="domain" description="DUF8212" evidence="2">
    <location>
        <begin position="237"/>
        <end position="270"/>
    </location>
</feature>
<evidence type="ECO:0000313" key="3">
    <source>
        <dbReference type="EMBL" id="PMD37960.1"/>
    </source>
</evidence>
<dbReference type="PANTHER" id="PTHR10622:SF10">
    <property type="entry name" value="HET DOMAIN-CONTAINING PROTEIN"/>
    <property type="match status" value="1"/>
</dbReference>
<proteinExistence type="predicted"/>